<evidence type="ECO:0000313" key="2">
    <source>
        <dbReference type="EMBL" id="CAE0306426.1"/>
    </source>
</evidence>
<accession>A0A7S3MIW7</accession>
<protein>
    <submittedName>
        <fullName evidence="2">Uncharacterized protein</fullName>
    </submittedName>
</protein>
<evidence type="ECO:0000256" key="1">
    <source>
        <dbReference type="SAM" id="MobiDB-lite"/>
    </source>
</evidence>
<reference evidence="2" key="1">
    <citation type="submission" date="2021-01" db="EMBL/GenBank/DDBJ databases">
        <authorList>
            <person name="Corre E."/>
            <person name="Pelletier E."/>
            <person name="Niang G."/>
            <person name="Scheremetjew M."/>
            <person name="Finn R."/>
            <person name="Kale V."/>
            <person name="Holt S."/>
            <person name="Cochrane G."/>
            <person name="Meng A."/>
            <person name="Brown T."/>
            <person name="Cohen L."/>
        </authorList>
    </citation>
    <scope>NUCLEOTIDE SEQUENCE</scope>
    <source>
        <strain evidence="2">Fehren 1</strain>
    </source>
</reference>
<dbReference type="AlphaFoldDB" id="A0A7S3MIW7"/>
<proteinExistence type="predicted"/>
<feature type="region of interest" description="Disordered" evidence="1">
    <location>
        <begin position="1"/>
        <end position="20"/>
    </location>
</feature>
<dbReference type="SUPFAM" id="SSF49899">
    <property type="entry name" value="Concanavalin A-like lectins/glucanases"/>
    <property type="match status" value="1"/>
</dbReference>
<name>A0A7S3MIW7_9SPIT</name>
<dbReference type="Gene3D" id="2.60.120.200">
    <property type="match status" value="1"/>
</dbReference>
<feature type="compositionally biased region" description="Basic and acidic residues" evidence="1">
    <location>
        <begin position="9"/>
        <end position="20"/>
    </location>
</feature>
<gene>
    <name evidence="2" type="ORF">FEHR0123_LOCUS1332</name>
</gene>
<dbReference type="EMBL" id="HBIE01004252">
    <property type="protein sequence ID" value="CAE0306426.1"/>
    <property type="molecule type" value="Transcribed_RNA"/>
</dbReference>
<organism evidence="2">
    <name type="scientific">Favella ehrenbergii</name>
    <dbReference type="NCBI Taxonomy" id="182087"/>
    <lineage>
        <taxon>Eukaryota</taxon>
        <taxon>Sar</taxon>
        <taxon>Alveolata</taxon>
        <taxon>Ciliophora</taxon>
        <taxon>Intramacronucleata</taxon>
        <taxon>Spirotrichea</taxon>
        <taxon>Choreotrichia</taxon>
        <taxon>Tintinnida</taxon>
        <taxon>Xystonellidae</taxon>
        <taxon>Favella</taxon>
    </lineage>
</organism>
<dbReference type="InterPro" id="IPR013320">
    <property type="entry name" value="ConA-like_dom_sf"/>
</dbReference>
<sequence>MFNMWAPDVHAHDEDWSKGRDDSTLPWYAKADWIEYHAWDPHTDTFHLEWRDEFDHLDHNRWSVPDNFGFDGNLSTYMASQVYVQDSQLVLKLDYAWRAHYHNFLQ</sequence>